<reference evidence="2" key="1">
    <citation type="journal article" date="2019" name="Int. J. Syst. Evol. Microbiol.">
        <title>The Global Catalogue of Microorganisms (GCM) 10K type strain sequencing project: providing services to taxonomists for standard genome sequencing and annotation.</title>
        <authorList>
            <consortium name="The Broad Institute Genomics Platform"/>
            <consortium name="The Broad Institute Genome Sequencing Center for Infectious Disease"/>
            <person name="Wu L."/>
            <person name="Ma J."/>
        </authorList>
    </citation>
    <scope>NUCLEOTIDE SEQUENCE [LARGE SCALE GENOMIC DNA]</scope>
    <source>
        <strain evidence="2">CCUG 50353</strain>
    </source>
</reference>
<comment type="caution">
    <text evidence="1">The sequence shown here is derived from an EMBL/GenBank/DDBJ whole genome shotgun (WGS) entry which is preliminary data.</text>
</comment>
<dbReference type="EMBL" id="JBHSEF010000009">
    <property type="protein sequence ID" value="MFC4354023.1"/>
    <property type="molecule type" value="Genomic_DNA"/>
</dbReference>
<accession>A0ABV8URV2</accession>
<dbReference type="RefSeq" id="WP_378140001.1">
    <property type="nucleotide sequence ID" value="NZ_JBHSEF010000009.1"/>
</dbReference>
<sequence>MAKLQEITSHEHWKELLELSEKQPFFVFKHSTTCPISSFAHTNVQSFKTELPIYFVKVIEHRPISLEIANDLNVQHQSPQAILVMHRQAKWHQSHYDITEETLAASVDFMI</sequence>
<organism evidence="1 2">
    <name type="scientific">Chryseomicrobium palamuruense</name>
    <dbReference type="NCBI Taxonomy" id="682973"/>
    <lineage>
        <taxon>Bacteria</taxon>
        <taxon>Bacillati</taxon>
        <taxon>Bacillota</taxon>
        <taxon>Bacilli</taxon>
        <taxon>Bacillales</taxon>
        <taxon>Caryophanaceae</taxon>
        <taxon>Chryseomicrobium</taxon>
    </lineage>
</organism>
<proteinExistence type="predicted"/>
<gene>
    <name evidence="1" type="primary">ytxJ</name>
    <name evidence="1" type="ORF">ACFO0S_02935</name>
</gene>
<dbReference type="NCBIfam" id="TIGR04019">
    <property type="entry name" value="B_thiol_YtxJ"/>
    <property type="match status" value="1"/>
</dbReference>
<dbReference type="Proteomes" id="UP001595733">
    <property type="component" value="Unassembled WGS sequence"/>
</dbReference>
<dbReference type="Gene3D" id="3.40.30.10">
    <property type="entry name" value="Glutaredoxin"/>
    <property type="match status" value="1"/>
</dbReference>
<keyword evidence="2" id="KW-1185">Reference proteome</keyword>
<protein>
    <submittedName>
        <fullName evidence="1">Bacillithiol system redox-active protein YtxJ</fullName>
    </submittedName>
</protein>
<dbReference type="InterPro" id="IPR022551">
    <property type="entry name" value="BrxC"/>
</dbReference>
<dbReference type="Pfam" id="PF11009">
    <property type="entry name" value="BrxC"/>
    <property type="match status" value="1"/>
</dbReference>
<name>A0ABV8URV2_9BACL</name>
<evidence type="ECO:0000313" key="2">
    <source>
        <dbReference type="Proteomes" id="UP001595733"/>
    </source>
</evidence>
<evidence type="ECO:0000313" key="1">
    <source>
        <dbReference type="EMBL" id="MFC4354023.1"/>
    </source>
</evidence>